<gene>
    <name evidence="2" type="ORF">DY000_02007809</name>
</gene>
<sequence>MTLQLRDPSLDATSSVPKKGKGQKRSRDFLLFMRTVRRSQSSVVPSRATGDGIPEDDAPTLDVQDADEGMVSAQDRAQTTVLEISDSSADREEKQDGKSGEDDDGEASKDQDKKNPSEARGNEATPYIGNEGVEQTVNTDPPRLSADGHDTARKQVEGAEE</sequence>
<accession>A0ABQ7BUT1</accession>
<proteinExistence type="predicted"/>
<feature type="compositionally biased region" description="Acidic residues" evidence="1">
    <location>
        <begin position="53"/>
        <end position="68"/>
    </location>
</feature>
<evidence type="ECO:0000313" key="2">
    <source>
        <dbReference type="EMBL" id="KAF3543143.1"/>
    </source>
</evidence>
<dbReference type="Proteomes" id="UP000266723">
    <property type="component" value="Unassembled WGS sequence"/>
</dbReference>
<protein>
    <recommendedName>
        <fullName evidence="4">Calmodulin-binding domain-containing protein</fullName>
    </recommendedName>
</protein>
<keyword evidence="3" id="KW-1185">Reference proteome</keyword>
<feature type="compositionally biased region" description="Low complexity" evidence="1">
    <location>
        <begin position="38"/>
        <end position="47"/>
    </location>
</feature>
<organism evidence="2 3">
    <name type="scientific">Brassica cretica</name>
    <name type="common">Mustard</name>
    <dbReference type="NCBI Taxonomy" id="69181"/>
    <lineage>
        <taxon>Eukaryota</taxon>
        <taxon>Viridiplantae</taxon>
        <taxon>Streptophyta</taxon>
        <taxon>Embryophyta</taxon>
        <taxon>Tracheophyta</taxon>
        <taxon>Spermatophyta</taxon>
        <taxon>Magnoliopsida</taxon>
        <taxon>eudicotyledons</taxon>
        <taxon>Gunneridae</taxon>
        <taxon>Pentapetalae</taxon>
        <taxon>rosids</taxon>
        <taxon>malvids</taxon>
        <taxon>Brassicales</taxon>
        <taxon>Brassicaceae</taxon>
        <taxon>Brassiceae</taxon>
        <taxon>Brassica</taxon>
    </lineage>
</organism>
<reference evidence="2 3" key="1">
    <citation type="journal article" date="2020" name="BMC Genomics">
        <title>Intraspecific diversification of the crop wild relative Brassica cretica Lam. using demographic model selection.</title>
        <authorList>
            <person name="Kioukis A."/>
            <person name="Michalopoulou V.A."/>
            <person name="Briers L."/>
            <person name="Pirintsos S."/>
            <person name="Studholme D.J."/>
            <person name="Pavlidis P."/>
            <person name="Sarris P.F."/>
        </authorList>
    </citation>
    <scope>NUCLEOTIDE SEQUENCE [LARGE SCALE GENOMIC DNA]</scope>
    <source>
        <strain evidence="3">cv. PFS-1207/04</strain>
    </source>
</reference>
<feature type="compositionally biased region" description="Basic and acidic residues" evidence="1">
    <location>
        <begin position="88"/>
        <end position="121"/>
    </location>
</feature>
<feature type="compositionally biased region" description="Polar residues" evidence="1">
    <location>
        <begin position="75"/>
        <end position="87"/>
    </location>
</feature>
<evidence type="ECO:0000313" key="3">
    <source>
        <dbReference type="Proteomes" id="UP000266723"/>
    </source>
</evidence>
<comment type="caution">
    <text evidence="2">The sequence shown here is derived from an EMBL/GenBank/DDBJ whole genome shotgun (WGS) entry which is preliminary data.</text>
</comment>
<dbReference type="EMBL" id="QGKV02000832">
    <property type="protein sequence ID" value="KAF3543143.1"/>
    <property type="molecule type" value="Genomic_DNA"/>
</dbReference>
<evidence type="ECO:0000256" key="1">
    <source>
        <dbReference type="SAM" id="MobiDB-lite"/>
    </source>
</evidence>
<feature type="region of interest" description="Disordered" evidence="1">
    <location>
        <begin position="1"/>
        <end position="161"/>
    </location>
</feature>
<feature type="compositionally biased region" description="Basic and acidic residues" evidence="1">
    <location>
        <begin position="146"/>
        <end position="161"/>
    </location>
</feature>
<name>A0ABQ7BUT1_BRACR</name>
<evidence type="ECO:0008006" key="4">
    <source>
        <dbReference type="Google" id="ProtNLM"/>
    </source>
</evidence>